<dbReference type="EMBL" id="FMZQ01000006">
    <property type="protein sequence ID" value="SDC73657.1"/>
    <property type="molecule type" value="Genomic_DNA"/>
</dbReference>
<organism evidence="1 2">
    <name type="scientific">Ectopseudomonas chengduensis</name>
    <dbReference type="NCBI Taxonomy" id="489632"/>
    <lineage>
        <taxon>Bacteria</taxon>
        <taxon>Pseudomonadati</taxon>
        <taxon>Pseudomonadota</taxon>
        <taxon>Gammaproteobacteria</taxon>
        <taxon>Pseudomonadales</taxon>
        <taxon>Pseudomonadaceae</taxon>
        <taxon>Ectopseudomonas</taxon>
    </lineage>
</organism>
<sequence length="147" mass="16289">MTQPIDMQSAIFTELKVLLAQVPGFGAEVIEDDVLRVIDADDEGLPDDLIILQPGTTEEVERQASNSVRERLTVNITLMTRRRDYLAALRAGRLAVKVQLAGTKLGIKQQGVQQGAFQPETPMAPRNGRRWAAQVMPVQIPYVQPLK</sequence>
<evidence type="ECO:0000313" key="2">
    <source>
        <dbReference type="Proteomes" id="UP000199467"/>
    </source>
</evidence>
<protein>
    <submittedName>
        <fullName evidence="1">Uncharacterized protein</fullName>
    </submittedName>
</protein>
<dbReference type="AlphaFoldDB" id="A0A1G6P2J8"/>
<proteinExistence type="predicted"/>
<dbReference type="Proteomes" id="UP000199467">
    <property type="component" value="Unassembled WGS sequence"/>
</dbReference>
<dbReference type="RefSeq" id="WP_090336668.1">
    <property type="nucleotide sequence ID" value="NZ_FMZQ01000006.1"/>
</dbReference>
<reference evidence="2" key="1">
    <citation type="submission" date="2016-10" db="EMBL/GenBank/DDBJ databases">
        <authorList>
            <person name="Varghese N."/>
            <person name="Submissions S."/>
        </authorList>
    </citation>
    <scope>NUCLEOTIDE SEQUENCE [LARGE SCALE GENOMIC DNA]</scope>
    <source>
        <strain evidence="2">DSM 26382</strain>
    </source>
</reference>
<accession>A0A1G6P2J8</accession>
<keyword evidence="2" id="KW-1185">Reference proteome</keyword>
<gene>
    <name evidence="1" type="ORF">SAMN05216576_10642</name>
</gene>
<evidence type="ECO:0000313" key="1">
    <source>
        <dbReference type="EMBL" id="SDC73657.1"/>
    </source>
</evidence>
<name>A0A1G6P2J8_9GAMM</name>